<accession>A0AAW1L5A7</accession>
<evidence type="ECO:0000313" key="1">
    <source>
        <dbReference type="EMBL" id="KAK9728829.1"/>
    </source>
</evidence>
<dbReference type="PANTHER" id="PTHR35317">
    <property type="entry name" value="OS04G0629600 PROTEIN"/>
    <property type="match status" value="1"/>
</dbReference>
<name>A0AAW1L5A7_POPJA</name>
<dbReference type="CDD" id="cd09272">
    <property type="entry name" value="RNase_HI_RT_Ty1"/>
    <property type="match status" value="1"/>
</dbReference>
<dbReference type="PANTHER" id="PTHR35317:SF29">
    <property type="entry name" value="CCHC-TYPE DOMAIN-CONTAINING PROTEIN"/>
    <property type="match status" value="1"/>
</dbReference>
<dbReference type="EMBL" id="JASPKY010000166">
    <property type="protein sequence ID" value="KAK9728829.1"/>
    <property type="molecule type" value="Genomic_DNA"/>
</dbReference>
<dbReference type="Pfam" id="PF14223">
    <property type="entry name" value="Retrotran_gag_2"/>
    <property type="match status" value="1"/>
</dbReference>
<dbReference type="Proteomes" id="UP001458880">
    <property type="component" value="Unassembled WGS sequence"/>
</dbReference>
<organism evidence="1 2">
    <name type="scientific">Popillia japonica</name>
    <name type="common">Japanese beetle</name>
    <dbReference type="NCBI Taxonomy" id="7064"/>
    <lineage>
        <taxon>Eukaryota</taxon>
        <taxon>Metazoa</taxon>
        <taxon>Ecdysozoa</taxon>
        <taxon>Arthropoda</taxon>
        <taxon>Hexapoda</taxon>
        <taxon>Insecta</taxon>
        <taxon>Pterygota</taxon>
        <taxon>Neoptera</taxon>
        <taxon>Endopterygota</taxon>
        <taxon>Coleoptera</taxon>
        <taxon>Polyphaga</taxon>
        <taxon>Scarabaeiformia</taxon>
        <taxon>Scarabaeidae</taxon>
        <taxon>Rutelinae</taxon>
        <taxon>Popillia</taxon>
    </lineage>
</organism>
<reference evidence="1 2" key="1">
    <citation type="journal article" date="2024" name="BMC Genomics">
        <title>De novo assembly and annotation of Popillia japonica's genome with initial clues to its potential as an invasive pest.</title>
        <authorList>
            <person name="Cucini C."/>
            <person name="Boschi S."/>
            <person name="Funari R."/>
            <person name="Cardaioli E."/>
            <person name="Iannotti N."/>
            <person name="Marturano G."/>
            <person name="Paoli F."/>
            <person name="Bruttini M."/>
            <person name="Carapelli A."/>
            <person name="Frati F."/>
            <person name="Nardi F."/>
        </authorList>
    </citation>
    <scope>NUCLEOTIDE SEQUENCE [LARGE SCALE GENOMIC DNA]</scope>
    <source>
        <strain evidence="1">DMR45628</strain>
    </source>
</reference>
<protein>
    <recommendedName>
        <fullName evidence="3">Gag-pol polyprotein</fullName>
    </recommendedName>
</protein>
<proteinExistence type="predicted"/>
<evidence type="ECO:0000313" key="2">
    <source>
        <dbReference type="Proteomes" id="UP001458880"/>
    </source>
</evidence>
<sequence length="330" mass="37893">MNDERQQIEKLTGEENWPTWRILMKVILECDGTYDVVDGNSMKPEQGVEDYMAKLDCWTKANSKAKKRLVLSLDIQPLLGVATCETAKDVWNKLQQIYDNQSAENIDLLRNKFHNIEWEWSGGVQGHLAKFDEIQTKMTMLKKPIDEGDMCARLLQTLPKEFDHIYVTWYDLSLEDKTWLKLTKRCLNYELRIAGRDEGNTLEDKTWLKLTKRCLNYELRIAVNQTAYSKRILMRYGMADSNPISLPIEAGWTPGDSPAAADSNAYREMIGPVMWRSKLQRCVALSSMEAEYVAASEASKSLVWLDRLLKEIGAADESSSPVLYRNWCSG</sequence>
<gene>
    <name evidence="1" type="ORF">QE152_g17009</name>
</gene>
<dbReference type="AlphaFoldDB" id="A0AAW1L5A7"/>
<evidence type="ECO:0008006" key="3">
    <source>
        <dbReference type="Google" id="ProtNLM"/>
    </source>
</evidence>
<keyword evidence="2" id="KW-1185">Reference proteome</keyword>
<comment type="caution">
    <text evidence="1">The sequence shown here is derived from an EMBL/GenBank/DDBJ whole genome shotgun (WGS) entry which is preliminary data.</text>
</comment>